<comment type="caution">
    <text evidence="2">The sequence shown here is derived from an EMBL/GenBank/DDBJ whole genome shotgun (WGS) entry which is preliminary data.</text>
</comment>
<protein>
    <submittedName>
        <fullName evidence="2">Uncharacterized protein</fullName>
    </submittedName>
</protein>
<feature type="compositionally biased region" description="Low complexity" evidence="1">
    <location>
        <begin position="28"/>
        <end position="44"/>
    </location>
</feature>
<sequence length="124" mass="13419">MVLIEPTPSEKESSRRVNLTPEPKPKPSASIHGGSSAADASSDGFETASDGEFNVVDDNGDEHQSQRQQHEQPQSTAATDESLEAASCDESALVLSLFPSLDVHTRIYSYGMVHYFRVHSISGE</sequence>
<organism evidence="2 3">
    <name type="scientific">Actinidia rufa</name>
    <dbReference type="NCBI Taxonomy" id="165716"/>
    <lineage>
        <taxon>Eukaryota</taxon>
        <taxon>Viridiplantae</taxon>
        <taxon>Streptophyta</taxon>
        <taxon>Embryophyta</taxon>
        <taxon>Tracheophyta</taxon>
        <taxon>Spermatophyta</taxon>
        <taxon>Magnoliopsida</taxon>
        <taxon>eudicotyledons</taxon>
        <taxon>Gunneridae</taxon>
        <taxon>Pentapetalae</taxon>
        <taxon>asterids</taxon>
        <taxon>Ericales</taxon>
        <taxon>Actinidiaceae</taxon>
        <taxon>Actinidia</taxon>
    </lineage>
</organism>
<name>A0A7J0FZP5_9ERIC</name>
<keyword evidence="3" id="KW-1185">Reference proteome</keyword>
<feature type="compositionally biased region" description="Basic and acidic residues" evidence="1">
    <location>
        <begin position="61"/>
        <end position="70"/>
    </location>
</feature>
<evidence type="ECO:0000313" key="2">
    <source>
        <dbReference type="EMBL" id="GFZ03947.1"/>
    </source>
</evidence>
<feature type="region of interest" description="Disordered" evidence="1">
    <location>
        <begin position="1"/>
        <end position="85"/>
    </location>
</feature>
<proteinExistence type="predicted"/>
<dbReference type="EMBL" id="BJWL01000016">
    <property type="protein sequence ID" value="GFZ03947.1"/>
    <property type="molecule type" value="Genomic_DNA"/>
</dbReference>
<accession>A0A7J0FZP5</accession>
<evidence type="ECO:0000256" key="1">
    <source>
        <dbReference type="SAM" id="MobiDB-lite"/>
    </source>
</evidence>
<dbReference type="AlphaFoldDB" id="A0A7J0FZP5"/>
<reference evidence="2 3" key="1">
    <citation type="submission" date="2019-07" db="EMBL/GenBank/DDBJ databases">
        <title>De Novo Assembly of kiwifruit Actinidia rufa.</title>
        <authorList>
            <person name="Sugita-Konishi S."/>
            <person name="Sato K."/>
            <person name="Mori E."/>
            <person name="Abe Y."/>
            <person name="Kisaki G."/>
            <person name="Hamano K."/>
            <person name="Suezawa K."/>
            <person name="Otani M."/>
            <person name="Fukuda T."/>
            <person name="Manabe T."/>
            <person name="Gomi K."/>
            <person name="Tabuchi M."/>
            <person name="Akimitsu K."/>
            <person name="Kataoka I."/>
        </authorList>
    </citation>
    <scope>NUCLEOTIDE SEQUENCE [LARGE SCALE GENOMIC DNA]</scope>
    <source>
        <strain evidence="3">cv. Fuchu</strain>
    </source>
</reference>
<evidence type="ECO:0000313" key="3">
    <source>
        <dbReference type="Proteomes" id="UP000585474"/>
    </source>
</evidence>
<gene>
    <name evidence="2" type="ORF">Acr_16g0005710</name>
</gene>
<dbReference type="Proteomes" id="UP000585474">
    <property type="component" value="Unassembled WGS sequence"/>
</dbReference>